<reference evidence="3 4" key="1">
    <citation type="submission" date="2012-04" db="EMBL/GenBank/DDBJ databases">
        <title>Complete genome of Rhodanobacter sp. 2APBS1.</title>
        <authorList>
            <consortium name="US DOE Joint Genome Institute"/>
            <person name="Huntemann M."/>
            <person name="Wei C.-L."/>
            <person name="Han J."/>
            <person name="Detter J.C."/>
            <person name="Han C."/>
            <person name="Tapia R."/>
            <person name="Munk A.C.C."/>
            <person name="Chen A."/>
            <person name="Krypides N."/>
            <person name="Mavromatis K."/>
            <person name="Markowitz V."/>
            <person name="Szeto E."/>
            <person name="Ivanova N."/>
            <person name="Mikhailova N."/>
            <person name="Ovchinnikova G."/>
            <person name="Pagani I."/>
            <person name="Pati A."/>
            <person name="Goodwin L."/>
            <person name="Peters L."/>
            <person name="Pitluck S."/>
            <person name="Woyke T."/>
            <person name="Prakash O."/>
            <person name="Elkins J."/>
            <person name="Brown S."/>
            <person name="Palumbo A."/>
            <person name="Hemme C."/>
            <person name="Zhou J."/>
            <person name="Watson D."/>
            <person name="Jardine P."/>
            <person name="Kostka J."/>
            <person name="Green S."/>
        </authorList>
    </citation>
    <scope>NUCLEOTIDE SEQUENCE [LARGE SCALE GENOMIC DNA]</scope>
    <source>
        <strain evidence="3 4">2APBS1</strain>
    </source>
</reference>
<evidence type="ECO:0000313" key="4">
    <source>
        <dbReference type="Proteomes" id="UP000011859"/>
    </source>
</evidence>
<proteinExistence type="predicted"/>
<keyword evidence="4" id="KW-1185">Reference proteome</keyword>
<dbReference type="KEGG" id="rhd:R2APBS1_0509"/>
<name>I4WMI5_9GAMM</name>
<dbReference type="RefSeq" id="WP_007512610.1">
    <property type="nucleotide sequence ID" value="NC_020541.1"/>
</dbReference>
<feature type="chain" id="PRO_5003697047" description="PepSY domain-containing protein" evidence="2">
    <location>
        <begin position="26"/>
        <end position="107"/>
    </location>
</feature>
<dbReference type="HOGENOM" id="CLU_2232310_0_0_6"/>
<evidence type="ECO:0008006" key="5">
    <source>
        <dbReference type="Google" id="ProtNLM"/>
    </source>
</evidence>
<dbReference type="OrthoDB" id="5772157at2"/>
<evidence type="ECO:0000256" key="1">
    <source>
        <dbReference type="SAM" id="MobiDB-lite"/>
    </source>
</evidence>
<dbReference type="AlphaFoldDB" id="I4WMI5"/>
<evidence type="ECO:0000313" key="3">
    <source>
        <dbReference type="EMBL" id="AGG87679.1"/>
    </source>
</evidence>
<gene>
    <name evidence="3" type="ORF">R2APBS1_0509</name>
</gene>
<sequence precursor="true">MTTHKNFIPALLISLFVGVFGSALAQSAEATVTLDQAVLQVQQETGGKVLSAEQRGVGRRQEYRIKVLTPDGHVKVMVVSSESGKNPSSAQSTKNSPAKNAGRKEKR</sequence>
<dbReference type="EMBL" id="CP003470">
    <property type="protein sequence ID" value="AGG87679.1"/>
    <property type="molecule type" value="Genomic_DNA"/>
</dbReference>
<protein>
    <recommendedName>
        <fullName evidence="5">PepSY domain-containing protein</fullName>
    </recommendedName>
</protein>
<feature type="compositionally biased region" description="Polar residues" evidence="1">
    <location>
        <begin position="80"/>
        <end position="98"/>
    </location>
</feature>
<organism evidence="3 4">
    <name type="scientific">Rhodanobacter denitrificans</name>
    <dbReference type="NCBI Taxonomy" id="666685"/>
    <lineage>
        <taxon>Bacteria</taxon>
        <taxon>Pseudomonadati</taxon>
        <taxon>Pseudomonadota</taxon>
        <taxon>Gammaproteobacteria</taxon>
        <taxon>Lysobacterales</taxon>
        <taxon>Rhodanobacteraceae</taxon>
        <taxon>Rhodanobacter</taxon>
    </lineage>
</organism>
<accession>I4WMI5</accession>
<dbReference type="PATRIC" id="fig|666685.9.peg.2759"/>
<feature type="region of interest" description="Disordered" evidence="1">
    <location>
        <begin position="78"/>
        <end position="107"/>
    </location>
</feature>
<keyword evidence="2" id="KW-0732">Signal</keyword>
<feature type="signal peptide" evidence="2">
    <location>
        <begin position="1"/>
        <end position="25"/>
    </location>
</feature>
<evidence type="ECO:0000256" key="2">
    <source>
        <dbReference type="SAM" id="SignalP"/>
    </source>
</evidence>
<accession>M4NAW6</accession>
<dbReference type="Proteomes" id="UP000011859">
    <property type="component" value="Chromosome"/>
</dbReference>
<dbReference type="eggNOG" id="ENOG5030YXS">
    <property type="taxonomic scope" value="Bacteria"/>
</dbReference>
<dbReference type="STRING" id="666685.R2APBS1_0509"/>